<evidence type="ECO:0000256" key="2">
    <source>
        <dbReference type="PIRSR" id="PIRSR610059-50"/>
    </source>
</evidence>
<dbReference type="InterPro" id="IPR010059">
    <property type="entry name" value="Uridine_phosphorylase_euk"/>
</dbReference>
<dbReference type="OrthoDB" id="204058at2759"/>
<feature type="binding site" evidence="2">
    <location>
        <position position="76"/>
    </location>
    <ligand>
        <name>phosphate</name>
        <dbReference type="ChEBI" id="CHEBI:43474"/>
    </ligand>
</feature>
<protein>
    <recommendedName>
        <fullName evidence="3">Nucleoside phosphorylase domain-containing protein</fullName>
    </recommendedName>
</protein>
<dbReference type="InterPro" id="IPR035994">
    <property type="entry name" value="Nucleoside_phosphorylase_sf"/>
</dbReference>
<dbReference type="GO" id="GO:0006218">
    <property type="term" value="P:uridine catabolic process"/>
    <property type="evidence" value="ECO:0007669"/>
    <property type="project" value="TreeGrafter"/>
</dbReference>
<dbReference type="GO" id="GO:0004850">
    <property type="term" value="F:uridine phosphorylase activity"/>
    <property type="evidence" value="ECO:0007669"/>
    <property type="project" value="InterPro"/>
</dbReference>
<evidence type="ECO:0000256" key="1">
    <source>
        <dbReference type="ARBA" id="ARBA00010456"/>
    </source>
</evidence>
<dbReference type="EMBL" id="UPTC01000982">
    <property type="protein sequence ID" value="VBB30756.1"/>
    <property type="molecule type" value="Genomic_DNA"/>
</dbReference>
<gene>
    <name evidence="4" type="ORF">NAV_LOCUS5547</name>
</gene>
<dbReference type="PANTHER" id="PTHR43691">
    <property type="entry name" value="URIDINE PHOSPHORYLASE"/>
    <property type="match status" value="1"/>
</dbReference>
<dbReference type="GO" id="GO:0009166">
    <property type="term" value="P:nucleotide catabolic process"/>
    <property type="evidence" value="ECO:0007669"/>
    <property type="project" value="InterPro"/>
</dbReference>
<dbReference type="PANTHER" id="PTHR43691:SF11">
    <property type="entry name" value="FI09636P-RELATED"/>
    <property type="match status" value="1"/>
</dbReference>
<dbReference type="STRING" id="6277.A0A498SPV5"/>
<evidence type="ECO:0000313" key="5">
    <source>
        <dbReference type="Proteomes" id="UP000276991"/>
    </source>
</evidence>
<dbReference type="CDD" id="cd17763">
    <property type="entry name" value="UP_hUPP-like"/>
    <property type="match status" value="1"/>
</dbReference>
<dbReference type="Gene3D" id="3.40.50.1580">
    <property type="entry name" value="Nucleoside phosphorylase domain"/>
    <property type="match status" value="1"/>
</dbReference>
<evidence type="ECO:0000259" key="3">
    <source>
        <dbReference type="Pfam" id="PF01048"/>
    </source>
</evidence>
<dbReference type="Pfam" id="PF01048">
    <property type="entry name" value="PNP_UDP_1"/>
    <property type="match status" value="1"/>
</dbReference>
<dbReference type="SUPFAM" id="SSF53167">
    <property type="entry name" value="Purine and uridine phosphorylases"/>
    <property type="match status" value="1"/>
</dbReference>
<feature type="binding site" evidence="2">
    <location>
        <begin position="120"/>
        <end position="123"/>
    </location>
    <ligand>
        <name>phosphate</name>
        <dbReference type="ChEBI" id="CHEBI:43474"/>
    </ligand>
</feature>
<dbReference type="AlphaFoldDB" id="A0A498SPV5"/>
<dbReference type="GO" id="GO:0005829">
    <property type="term" value="C:cytosol"/>
    <property type="evidence" value="ECO:0007669"/>
    <property type="project" value="TreeGrafter"/>
</dbReference>
<organism evidence="4 5">
    <name type="scientific">Acanthocheilonema viteae</name>
    <name type="common">Filarial nematode worm</name>
    <name type="synonym">Dipetalonema viteae</name>
    <dbReference type="NCBI Taxonomy" id="6277"/>
    <lineage>
        <taxon>Eukaryota</taxon>
        <taxon>Metazoa</taxon>
        <taxon>Ecdysozoa</taxon>
        <taxon>Nematoda</taxon>
        <taxon>Chromadorea</taxon>
        <taxon>Rhabditida</taxon>
        <taxon>Spirurina</taxon>
        <taxon>Spiruromorpha</taxon>
        <taxon>Filarioidea</taxon>
        <taxon>Onchocercidae</taxon>
        <taxon>Acanthocheilonema</taxon>
    </lineage>
</organism>
<feature type="domain" description="Nucleoside phosphorylase" evidence="3">
    <location>
        <begin position="42"/>
        <end position="284"/>
    </location>
</feature>
<sequence length="291" mass="32559">MSDRMVKINNPSLEKQSNDHFHHLGITKSAIDIPKTYGDVKFICMGGSMTRMKNYAEIFARETGISISNNVSTTDRYVMYKTGPVLWVNHGIGVPSISIIIVELIKLLYYAKAKDVIAIRMGTSGGVGAAAGVVVISNGGMNGELLDKHVQYIVGQKILRPAIFDAEVYQQLYKVALELKIPAQIGKTLCTDDFYEGQARLDGAFCEYTEQQKFSFLNRLHELGVRNIEMEALCFASMFNRGNIKAAIVCVTLLDRLKSDQILLEHGDLDKFEMRVFKVVSTYIKQQLKLC</sequence>
<evidence type="ECO:0000313" key="4">
    <source>
        <dbReference type="EMBL" id="VBB30756.1"/>
    </source>
</evidence>
<comment type="similarity">
    <text evidence="1">Belongs to the PNP/UDP phosphorylase family.</text>
</comment>
<dbReference type="NCBIfam" id="TIGR01719">
    <property type="entry name" value="euk_UDPppase"/>
    <property type="match status" value="1"/>
</dbReference>
<keyword evidence="5" id="KW-1185">Reference proteome</keyword>
<reference evidence="4 5" key="1">
    <citation type="submission" date="2018-08" db="EMBL/GenBank/DDBJ databases">
        <authorList>
            <person name="Laetsch R D."/>
            <person name="Stevens L."/>
            <person name="Kumar S."/>
            <person name="Blaxter L. M."/>
        </authorList>
    </citation>
    <scope>NUCLEOTIDE SEQUENCE [LARGE SCALE GENOMIC DNA]</scope>
</reference>
<feature type="binding site" evidence="2">
    <location>
        <position position="200"/>
    </location>
    <ligand>
        <name>substrate</name>
    </ligand>
</feature>
<name>A0A498SPV5_ACAVI</name>
<feature type="binding site" evidence="2">
    <location>
        <position position="198"/>
    </location>
    <ligand>
        <name>substrate</name>
    </ligand>
</feature>
<proteinExistence type="inferred from homology"/>
<accession>A0A498SPV5</accession>
<dbReference type="Proteomes" id="UP000276991">
    <property type="component" value="Unassembled WGS sequence"/>
</dbReference>
<dbReference type="InterPro" id="IPR000845">
    <property type="entry name" value="Nucleoside_phosphorylase_d"/>
</dbReference>